<comment type="caution">
    <text evidence="1">The sequence shown here is derived from an EMBL/GenBank/DDBJ whole genome shotgun (WGS) entry which is preliminary data.</text>
</comment>
<dbReference type="AlphaFoldDB" id="A0A9Q1GBR8"/>
<evidence type="ECO:0000313" key="1">
    <source>
        <dbReference type="EMBL" id="KAJ8380589.1"/>
    </source>
</evidence>
<proteinExistence type="predicted"/>
<name>A0A9Q1GBR8_SYNKA</name>
<sequence>MFIPIVPEVLDMQTPRQHTVSHPVTSYTRVQRVPTAPKVLGQAFVSPLPLGPFDIDTYGPRGLCRVADLWGQNKGGRY</sequence>
<dbReference type="Proteomes" id="UP001152622">
    <property type="component" value="Chromosome 1"/>
</dbReference>
<gene>
    <name evidence="1" type="ORF">SKAU_G00013670</name>
</gene>
<dbReference type="EMBL" id="JAINUF010000001">
    <property type="protein sequence ID" value="KAJ8380589.1"/>
    <property type="molecule type" value="Genomic_DNA"/>
</dbReference>
<accession>A0A9Q1GBR8</accession>
<protein>
    <submittedName>
        <fullName evidence="1">Uncharacterized protein</fullName>
    </submittedName>
</protein>
<evidence type="ECO:0000313" key="2">
    <source>
        <dbReference type="Proteomes" id="UP001152622"/>
    </source>
</evidence>
<reference evidence="1" key="1">
    <citation type="journal article" date="2023" name="Science">
        <title>Genome structures resolve the early diversification of teleost fishes.</title>
        <authorList>
            <person name="Parey E."/>
            <person name="Louis A."/>
            <person name="Montfort J."/>
            <person name="Bouchez O."/>
            <person name="Roques C."/>
            <person name="Iampietro C."/>
            <person name="Lluch J."/>
            <person name="Castinel A."/>
            <person name="Donnadieu C."/>
            <person name="Desvignes T."/>
            <person name="Floi Bucao C."/>
            <person name="Jouanno E."/>
            <person name="Wen M."/>
            <person name="Mejri S."/>
            <person name="Dirks R."/>
            <person name="Jansen H."/>
            <person name="Henkel C."/>
            <person name="Chen W.J."/>
            <person name="Zahm M."/>
            <person name="Cabau C."/>
            <person name="Klopp C."/>
            <person name="Thompson A.W."/>
            <person name="Robinson-Rechavi M."/>
            <person name="Braasch I."/>
            <person name="Lecointre G."/>
            <person name="Bobe J."/>
            <person name="Postlethwait J.H."/>
            <person name="Berthelot C."/>
            <person name="Roest Crollius H."/>
            <person name="Guiguen Y."/>
        </authorList>
    </citation>
    <scope>NUCLEOTIDE SEQUENCE</scope>
    <source>
        <strain evidence="1">WJC10195</strain>
    </source>
</reference>
<organism evidence="1 2">
    <name type="scientific">Synaphobranchus kaupii</name>
    <name type="common">Kaup's arrowtooth eel</name>
    <dbReference type="NCBI Taxonomy" id="118154"/>
    <lineage>
        <taxon>Eukaryota</taxon>
        <taxon>Metazoa</taxon>
        <taxon>Chordata</taxon>
        <taxon>Craniata</taxon>
        <taxon>Vertebrata</taxon>
        <taxon>Euteleostomi</taxon>
        <taxon>Actinopterygii</taxon>
        <taxon>Neopterygii</taxon>
        <taxon>Teleostei</taxon>
        <taxon>Anguilliformes</taxon>
        <taxon>Synaphobranchidae</taxon>
        <taxon>Synaphobranchus</taxon>
    </lineage>
</organism>
<keyword evidence="2" id="KW-1185">Reference proteome</keyword>